<dbReference type="EMBL" id="KV440974">
    <property type="protein sequence ID" value="OAD78117.1"/>
    <property type="molecule type" value="Genomic_DNA"/>
</dbReference>
<evidence type="ECO:0000313" key="2">
    <source>
        <dbReference type="Proteomes" id="UP000077315"/>
    </source>
</evidence>
<dbReference type="GeneID" id="29003791"/>
<sequence length="125" mass="14669">MSITKKVSNFGWKNSMRIETQLCSLFIKMNLLFFHRFQIGKKNYNSILKTLRSGVLTLHIKQVNPLILQLVKIQKIAFFIQLSLWLKKCSTTKNLSIRTCKKDIVLFGYCRENNINIVLECLQDK</sequence>
<proteinExistence type="predicted"/>
<organism evidence="1 2">
    <name type="scientific">Phycomyces blakesleeanus (strain ATCC 8743b / DSM 1359 / FGSC 10004 / NBRC 33097 / NRRL 1555)</name>
    <dbReference type="NCBI Taxonomy" id="763407"/>
    <lineage>
        <taxon>Eukaryota</taxon>
        <taxon>Fungi</taxon>
        <taxon>Fungi incertae sedis</taxon>
        <taxon>Mucoromycota</taxon>
        <taxon>Mucoromycotina</taxon>
        <taxon>Mucoromycetes</taxon>
        <taxon>Mucorales</taxon>
        <taxon>Phycomycetaceae</taxon>
        <taxon>Phycomyces</taxon>
    </lineage>
</organism>
<dbReference type="AlphaFoldDB" id="A0A167PKB2"/>
<name>A0A167PKB2_PHYB8</name>
<reference evidence="2" key="1">
    <citation type="submission" date="2015-06" db="EMBL/GenBank/DDBJ databases">
        <title>Expansion of signal transduction pathways in fungi by whole-genome duplication.</title>
        <authorList>
            <consortium name="DOE Joint Genome Institute"/>
            <person name="Corrochano L.M."/>
            <person name="Kuo A."/>
            <person name="Marcet-Houben M."/>
            <person name="Polaino S."/>
            <person name="Salamov A."/>
            <person name="Villalobos J.M."/>
            <person name="Alvarez M.I."/>
            <person name="Avalos J."/>
            <person name="Benito E.P."/>
            <person name="Benoit I."/>
            <person name="Burger G."/>
            <person name="Camino L.P."/>
            <person name="Canovas D."/>
            <person name="Cerda-Olmedo E."/>
            <person name="Cheng J.-F."/>
            <person name="Dominguez A."/>
            <person name="Elias M."/>
            <person name="Eslava A.P."/>
            <person name="Glaser F."/>
            <person name="Grimwood J."/>
            <person name="Gutierrez G."/>
            <person name="Heitman J."/>
            <person name="Henrissat B."/>
            <person name="Iturriaga E.A."/>
            <person name="Lang B.F."/>
            <person name="Lavin J.L."/>
            <person name="Lee S."/>
            <person name="Li W."/>
            <person name="Lindquist E."/>
            <person name="Lopez-Garcia S."/>
            <person name="Luque E.M."/>
            <person name="Marcos A.T."/>
            <person name="Martin J."/>
            <person name="McCluskey K."/>
            <person name="Medina H.R."/>
            <person name="Miralles-Duran A."/>
            <person name="Miyazaki A."/>
            <person name="Munoz-Torres E."/>
            <person name="Oguiza J.A."/>
            <person name="Ohm R."/>
            <person name="Olmedo M."/>
            <person name="Orejas M."/>
            <person name="Ortiz-Castellanos L."/>
            <person name="Pisabarro A.G."/>
            <person name="Rodriguez-Romero J."/>
            <person name="Ruiz-Herrera J."/>
            <person name="Ruiz-Vazquez R."/>
            <person name="Sanz C."/>
            <person name="Schackwitz W."/>
            <person name="Schmutz J."/>
            <person name="Shahriari M."/>
            <person name="Shelest E."/>
            <person name="Silva-Franco F."/>
            <person name="Soanes D."/>
            <person name="Syed K."/>
            <person name="Tagua V.G."/>
            <person name="Talbot N.J."/>
            <person name="Thon M."/>
            <person name="De vries R.P."/>
            <person name="Wiebenga A."/>
            <person name="Yadav J.S."/>
            <person name="Braun E.L."/>
            <person name="Baker S."/>
            <person name="Garre V."/>
            <person name="Horwitz B."/>
            <person name="Torres-Martinez S."/>
            <person name="Idnurm A."/>
            <person name="Herrera-Estrella A."/>
            <person name="Gabaldon T."/>
            <person name="Grigoriev I.V."/>
        </authorList>
    </citation>
    <scope>NUCLEOTIDE SEQUENCE [LARGE SCALE GENOMIC DNA]</scope>
    <source>
        <strain evidence="2">NRRL 1555(-)</strain>
    </source>
</reference>
<gene>
    <name evidence="1" type="ORF">PHYBLDRAFT_73599</name>
</gene>
<accession>A0A167PKB2</accession>
<keyword evidence="2" id="KW-1185">Reference proteome</keyword>
<dbReference type="InParanoid" id="A0A167PKB2"/>
<protein>
    <submittedName>
        <fullName evidence="1">Uncharacterized protein</fullName>
    </submittedName>
</protein>
<dbReference type="RefSeq" id="XP_018296157.1">
    <property type="nucleotide sequence ID" value="XM_018442885.1"/>
</dbReference>
<dbReference type="Proteomes" id="UP000077315">
    <property type="component" value="Unassembled WGS sequence"/>
</dbReference>
<evidence type="ECO:0000313" key="1">
    <source>
        <dbReference type="EMBL" id="OAD78117.1"/>
    </source>
</evidence>
<dbReference type="VEuPathDB" id="FungiDB:PHYBLDRAFT_73599"/>